<dbReference type="AlphaFoldDB" id="A0A346Y6T1"/>
<dbReference type="Gene3D" id="1.10.30.50">
    <property type="match status" value="1"/>
</dbReference>
<gene>
    <name evidence="2" type="ORF">DVS28_b0438</name>
</gene>
<dbReference type="GO" id="GO:0004519">
    <property type="term" value="F:endonuclease activity"/>
    <property type="evidence" value="ECO:0007669"/>
    <property type="project" value="UniProtKB-KW"/>
</dbReference>
<dbReference type="GO" id="GO:0008270">
    <property type="term" value="F:zinc ion binding"/>
    <property type="evidence" value="ECO:0007669"/>
    <property type="project" value="InterPro"/>
</dbReference>
<dbReference type="PANTHER" id="PTHR33877:SF2">
    <property type="entry name" value="OS07G0170200 PROTEIN"/>
    <property type="match status" value="1"/>
</dbReference>
<proteinExistence type="predicted"/>
<dbReference type="GO" id="GO:0003676">
    <property type="term" value="F:nucleic acid binding"/>
    <property type="evidence" value="ECO:0007669"/>
    <property type="project" value="InterPro"/>
</dbReference>
<keyword evidence="2" id="KW-0614">Plasmid</keyword>
<dbReference type="PANTHER" id="PTHR33877">
    <property type="entry name" value="SLL1193 PROTEIN"/>
    <property type="match status" value="1"/>
</dbReference>
<keyword evidence="2" id="KW-0255">Endonuclease</keyword>
<accession>A0A346Y6T1</accession>
<dbReference type="CDD" id="cd00085">
    <property type="entry name" value="HNHc"/>
    <property type="match status" value="1"/>
</dbReference>
<reference evidence="2 3" key="1">
    <citation type="submission" date="2018-09" db="EMBL/GenBank/DDBJ databases">
        <title>Complete genome sequence of Euzebya sp. DY32-46 isolated from seawater of Pacific Ocean.</title>
        <authorList>
            <person name="Xu L."/>
            <person name="Wu Y.-H."/>
            <person name="Xu X.-W."/>
        </authorList>
    </citation>
    <scope>NUCLEOTIDE SEQUENCE [LARGE SCALE GENOMIC DNA]</scope>
    <source>
        <strain evidence="2 3">DY32-46</strain>
        <plasmid evidence="3">pedy32-46i</plasmid>
    </source>
</reference>
<dbReference type="InterPro" id="IPR003615">
    <property type="entry name" value="HNH_nuc"/>
</dbReference>
<evidence type="ECO:0000259" key="1">
    <source>
        <dbReference type="SMART" id="SM00507"/>
    </source>
</evidence>
<name>A0A346Y6T1_9ACTN</name>
<feature type="domain" description="HNH nuclease" evidence="1">
    <location>
        <begin position="97"/>
        <end position="167"/>
    </location>
</feature>
<evidence type="ECO:0000313" key="3">
    <source>
        <dbReference type="Proteomes" id="UP000264006"/>
    </source>
</evidence>
<protein>
    <submittedName>
        <fullName evidence="2">HNH endonuclease family protein</fullName>
    </submittedName>
</protein>
<keyword evidence="3" id="KW-1185">Reference proteome</keyword>
<keyword evidence="2" id="KW-0540">Nuclease</keyword>
<dbReference type="EMBL" id="CP031166">
    <property type="protein sequence ID" value="AXV10178.1"/>
    <property type="molecule type" value="Genomic_DNA"/>
</dbReference>
<sequence length="212" mass="23280">MRIRRTVWNDRTRGGVPDPMNQTATVSTGRPTLVLNAASQPLGAIPLSRAVALTMTGRATPLAFDGVLRSPTTTIDAPTVIVRTEWADAPTGVLTRVTRSALFARDNWTCAWCGRHARPGGDLRQTSLTIDHLIPQARYRKPGERHKYVPASHRWDNVVCACRPCNGRRGSEDPDWASLRVVPRAPSRLVVMSRQLARVGRGAWDAYLPAAA</sequence>
<dbReference type="Pfam" id="PF01844">
    <property type="entry name" value="HNH"/>
    <property type="match status" value="1"/>
</dbReference>
<geneLocation type="plasmid" evidence="3">
    <name>pedy32-46i</name>
</geneLocation>
<dbReference type="KEGG" id="euz:DVS28_b0438"/>
<evidence type="ECO:0000313" key="2">
    <source>
        <dbReference type="EMBL" id="AXV10178.1"/>
    </source>
</evidence>
<organism evidence="2 3">
    <name type="scientific">Euzebya pacifica</name>
    <dbReference type="NCBI Taxonomy" id="1608957"/>
    <lineage>
        <taxon>Bacteria</taxon>
        <taxon>Bacillati</taxon>
        <taxon>Actinomycetota</taxon>
        <taxon>Nitriliruptoria</taxon>
        <taxon>Euzebyales</taxon>
    </lineage>
</organism>
<dbReference type="SMART" id="SM00507">
    <property type="entry name" value="HNHc"/>
    <property type="match status" value="1"/>
</dbReference>
<dbReference type="Proteomes" id="UP000264006">
    <property type="component" value="Plasmid pEDY32-46I"/>
</dbReference>
<dbReference type="InterPro" id="IPR002711">
    <property type="entry name" value="HNH"/>
</dbReference>
<keyword evidence="2" id="KW-0378">Hydrolase</keyword>
<dbReference type="InterPro" id="IPR052892">
    <property type="entry name" value="NA-targeting_endonuclease"/>
</dbReference>